<sequence>MYWLTDYKPVFTAAPSQPGFQWYEKQNPPLDANNFLKMGSKVTCQLEMSDFLNPAVSNTSIESLKSATKSNAQSVFCSNFQPFKEPSASNHALKSKITSSESSETTATKMFQAKIARNGDTESTSRHNSLNAKNESSINDEEVLVVHDSSIQNAEQKCFSPVTSSTMSSTTQPDNELVELKAKIDFLYSKINEIQQRNENVIHRREISENQTDNTSLNDNSLKINIRADYDSTKHGNIVIANSPLPKSVTANLEQSEESQKQLYDSSITSSVSSQSILSTETNGSKLGSNKKLWNIQSSSTDNKSVKSTKNFKNTNSMIGVGADGGIIMINDSSQEILNKETRVNEWSTTNKTNNNLNTPVPVKDQNESTSGSITEDLNLKLNIIIDENHKKGLKFLTTRQKRNHIKGGTIQNEKQSIIGIKRIQDFRDAIYPQSLPICNNRNIIYQDRPQLSFPSNTQHPFIQPPYPFQGYLQPRSGFNIPIQYEPIFLFPKIPVSMEHYPCFANSYQGYEHLNGVQYLPANSPHKYNIHKQFVPSATNLMSAFRHCSTSLPNTQIPANTICAPVCDPDIQQNSHNTLVIQHPENKSQLLIEKRRKLQESVQAMASNENAEYFSSLPDKINNVEADKSLLNLQHCL</sequence>
<reference evidence="3 4" key="2">
    <citation type="submission" date="2018-11" db="EMBL/GenBank/DDBJ databases">
        <authorList>
            <consortium name="Pathogen Informatics"/>
        </authorList>
    </citation>
    <scope>NUCLEOTIDE SEQUENCE [LARGE SCALE GENOMIC DNA]</scope>
</reference>
<evidence type="ECO:0000313" key="3">
    <source>
        <dbReference type="EMBL" id="VDM97164.1"/>
    </source>
</evidence>
<evidence type="ECO:0000256" key="2">
    <source>
        <dbReference type="SAM" id="MobiDB-lite"/>
    </source>
</evidence>
<dbReference type="AlphaFoldDB" id="A0A0N5CN75"/>
<keyword evidence="1" id="KW-0175">Coiled coil</keyword>
<reference evidence="5" key="1">
    <citation type="submission" date="2017-02" db="UniProtKB">
        <authorList>
            <consortium name="WormBaseParasite"/>
        </authorList>
    </citation>
    <scope>IDENTIFICATION</scope>
</reference>
<evidence type="ECO:0000313" key="4">
    <source>
        <dbReference type="Proteomes" id="UP000276776"/>
    </source>
</evidence>
<accession>A0A0N5CN75</accession>
<keyword evidence="4" id="KW-1185">Reference proteome</keyword>
<feature type="coiled-coil region" evidence="1">
    <location>
        <begin position="177"/>
        <end position="211"/>
    </location>
</feature>
<proteinExistence type="predicted"/>
<dbReference type="Proteomes" id="UP000276776">
    <property type="component" value="Unassembled WGS sequence"/>
</dbReference>
<dbReference type="EMBL" id="UYYF01000227">
    <property type="protein sequence ID" value="VDM97164.1"/>
    <property type="molecule type" value="Genomic_DNA"/>
</dbReference>
<protein>
    <submittedName>
        <fullName evidence="3 5">Uncharacterized protein</fullName>
    </submittedName>
</protein>
<organism evidence="5">
    <name type="scientific">Thelazia callipaeda</name>
    <name type="common">Oriental eyeworm</name>
    <name type="synonym">Parasitic nematode</name>
    <dbReference type="NCBI Taxonomy" id="103827"/>
    <lineage>
        <taxon>Eukaryota</taxon>
        <taxon>Metazoa</taxon>
        <taxon>Ecdysozoa</taxon>
        <taxon>Nematoda</taxon>
        <taxon>Chromadorea</taxon>
        <taxon>Rhabditida</taxon>
        <taxon>Spirurina</taxon>
        <taxon>Spiruromorpha</taxon>
        <taxon>Thelazioidea</taxon>
        <taxon>Thelaziidae</taxon>
        <taxon>Thelazia</taxon>
    </lineage>
</organism>
<feature type="region of interest" description="Disordered" evidence="2">
    <location>
        <begin position="349"/>
        <end position="372"/>
    </location>
</feature>
<dbReference type="OrthoDB" id="5836340at2759"/>
<gene>
    <name evidence="3" type="ORF">TCLT_LOCUS1625</name>
</gene>
<evidence type="ECO:0000313" key="5">
    <source>
        <dbReference type="WBParaSite" id="TCLT_0000162401-mRNA-1"/>
    </source>
</evidence>
<dbReference type="WBParaSite" id="TCLT_0000162401-mRNA-1">
    <property type="protein sequence ID" value="TCLT_0000162401-mRNA-1"/>
    <property type="gene ID" value="TCLT_0000162401"/>
</dbReference>
<evidence type="ECO:0000256" key="1">
    <source>
        <dbReference type="SAM" id="Coils"/>
    </source>
</evidence>
<feature type="compositionally biased region" description="Low complexity" evidence="2">
    <location>
        <begin position="349"/>
        <end position="359"/>
    </location>
</feature>
<name>A0A0N5CN75_THECL</name>